<dbReference type="RefSeq" id="WP_065439495.1">
    <property type="nucleotide sequence ID" value="NZ_VOAV01000018.1"/>
</dbReference>
<name>A0ABY3G943_9BACT</name>
<protein>
    <submittedName>
        <fullName evidence="1">Uncharacterized protein</fullName>
    </submittedName>
</protein>
<sequence>MKKDINKERFIFTISDENIKYLNDKKSKFGIKTKSEFLNEIIKFHKDCYYQAQSELETMPYDESRLKSYEYRIRLTQNENEFIKSQSKAHGISNTKEIKLRLLNTLYDEKFVPRIDIIDIKKNQKAYIKAFRYIKSHIENNQLYCIDENGIKLINELIGIYERIDNHLNELSQRVGLKLESN</sequence>
<organism evidence="1 2">
    <name type="scientific">Campylobacter lanienae</name>
    <dbReference type="NCBI Taxonomy" id="75658"/>
    <lineage>
        <taxon>Bacteria</taxon>
        <taxon>Pseudomonadati</taxon>
        <taxon>Campylobacterota</taxon>
        <taxon>Epsilonproteobacteria</taxon>
        <taxon>Campylobacterales</taxon>
        <taxon>Campylobacteraceae</taxon>
        <taxon>Campylobacter</taxon>
    </lineage>
</organism>
<gene>
    <name evidence="1" type="ORF">XK09_03905</name>
</gene>
<evidence type="ECO:0000313" key="1">
    <source>
        <dbReference type="EMBL" id="TWO29122.1"/>
    </source>
</evidence>
<evidence type="ECO:0000313" key="2">
    <source>
        <dbReference type="Proteomes" id="UP000321599"/>
    </source>
</evidence>
<comment type="caution">
    <text evidence="1">The sequence shown here is derived from an EMBL/GenBank/DDBJ whole genome shotgun (WGS) entry which is preliminary data.</text>
</comment>
<accession>A0ABY3G943</accession>
<keyword evidence="2" id="KW-1185">Reference proteome</keyword>
<reference evidence="1 2" key="1">
    <citation type="submission" date="2019-07" db="EMBL/GenBank/DDBJ databases">
        <title>Rapid identification of Enteric Bacteria from Whole Genome Sequences (WGS) using Average Nucleotide Identity (ANI).</title>
        <authorList>
            <person name="Lane C."/>
        </authorList>
    </citation>
    <scope>NUCLEOTIDE SEQUENCE [LARGE SCALE GENOMIC DNA]</scope>
    <source>
        <strain evidence="1 2">2013D-9588</strain>
    </source>
</reference>
<dbReference type="Proteomes" id="UP000321599">
    <property type="component" value="Unassembled WGS sequence"/>
</dbReference>
<proteinExistence type="predicted"/>
<dbReference type="EMBL" id="VOAV01000018">
    <property type="protein sequence ID" value="TWO29122.1"/>
    <property type="molecule type" value="Genomic_DNA"/>
</dbReference>